<reference evidence="3 4" key="1">
    <citation type="submission" date="2022-08" db="EMBL/GenBank/DDBJ databases">
        <title>Aerococcaceae sp. nov isolated from spoiled eye mask.</title>
        <authorList>
            <person name="Zhou G."/>
            <person name="Xie X.-B."/>
            <person name="Shi Q.-S."/>
            <person name="Wang Y.-S."/>
            <person name="Wen X."/>
            <person name="Peng H."/>
            <person name="Yang X.-J."/>
            <person name="Tao H.-B."/>
            <person name="Huang X.-M."/>
        </authorList>
    </citation>
    <scope>NUCLEOTIDE SEQUENCE [LARGE SCALE GENOMIC DNA]</scope>
    <source>
        <strain evidence="4">DM20194951</strain>
    </source>
</reference>
<dbReference type="RefSeq" id="WP_313793338.1">
    <property type="nucleotide sequence ID" value="NZ_CP102453.1"/>
</dbReference>
<dbReference type="Pfam" id="PF13439">
    <property type="entry name" value="Glyco_transf_4"/>
    <property type="match status" value="1"/>
</dbReference>
<dbReference type="PANTHER" id="PTHR45947">
    <property type="entry name" value="SULFOQUINOVOSYL TRANSFERASE SQD2"/>
    <property type="match status" value="1"/>
</dbReference>
<gene>
    <name evidence="3" type="ORF">NRE15_13255</name>
</gene>
<dbReference type="EMBL" id="CP102453">
    <property type="protein sequence ID" value="UUX33835.1"/>
    <property type="molecule type" value="Genomic_DNA"/>
</dbReference>
<protein>
    <submittedName>
        <fullName evidence="3">Glycosyltransferase family 1 protein</fullName>
    </submittedName>
</protein>
<name>A0ABY5P5E8_9LACT</name>
<dbReference type="Pfam" id="PF00534">
    <property type="entry name" value="Glycos_transf_1"/>
    <property type="match status" value="1"/>
</dbReference>
<feature type="domain" description="Glycosyltransferase subfamily 4-like N-terminal" evidence="2">
    <location>
        <begin position="19"/>
        <end position="177"/>
    </location>
</feature>
<dbReference type="PANTHER" id="PTHR45947:SF3">
    <property type="entry name" value="SULFOQUINOVOSYL TRANSFERASE SQD2"/>
    <property type="match status" value="1"/>
</dbReference>
<evidence type="ECO:0000259" key="2">
    <source>
        <dbReference type="Pfam" id="PF13439"/>
    </source>
</evidence>
<sequence>MRIAIVTETFVPATDGICTRFAKMVVELKKLGHEVIVISPDLGIDEYEGIPVFRMDTLTFPLYGSRPWGVPSRKIKYILKAFKPDIVHAVNPFFMGTSAVRYAKQLNLPLITSYHTHMPNYLDHYKMPLLKPLLWEYIRFWYQPSDINITVSQTLLEELNQQNIETVGVLPSGIDLDNRHPKYFDQALYDQLTFNQTDKKLLVYVGRLAAEKDLDQLRVIFDHRDDICLVIVGDGPERENLEALFEGTPTTFLGFLHGEELSKAFATGDAFIFPSISETYGLVISEAMASGLPVFAAKNGPTLEQITDKETGFIFESRNTESLMTALKQLDNPLLLEKVRIAALKQAESHSWNNATRSLLDYYDLTLEAYQRNQSIALQETINF</sequence>
<dbReference type="SUPFAM" id="SSF53756">
    <property type="entry name" value="UDP-Glycosyltransferase/glycogen phosphorylase"/>
    <property type="match status" value="1"/>
</dbReference>
<dbReference type="InterPro" id="IPR001296">
    <property type="entry name" value="Glyco_trans_1"/>
</dbReference>
<organism evidence="3 4">
    <name type="scientific">Fundicoccus culcitae</name>
    <dbReference type="NCBI Taxonomy" id="2969821"/>
    <lineage>
        <taxon>Bacteria</taxon>
        <taxon>Bacillati</taxon>
        <taxon>Bacillota</taxon>
        <taxon>Bacilli</taxon>
        <taxon>Lactobacillales</taxon>
        <taxon>Aerococcaceae</taxon>
        <taxon>Fundicoccus</taxon>
    </lineage>
</organism>
<keyword evidence="4" id="KW-1185">Reference proteome</keyword>
<evidence type="ECO:0000259" key="1">
    <source>
        <dbReference type="Pfam" id="PF00534"/>
    </source>
</evidence>
<evidence type="ECO:0000313" key="3">
    <source>
        <dbReference type="EMBL" id="UUX33835.1"/>
    </source>
</evidence>
<dbReference type="CDD" id="cd03814">
    <property type="entry name" value="GT4-like"/>
    <property type="match status" value="1"/>
</dbReference>
<accession>A0ABY5P5E8</accession>
<proteinExistence type="predicted"/>
<evidence type="ECO:0000313" key="4">
    <source>
        <dbReference type="Proteomes" id="UP001315967"/>
    </source>
</evidence>
<dbReference type="InterPro" id="IPR028098">
    <property type="entry name" value="Glyco_trans_4-like_N"/>
</dbReference>
<feature type="domain" description="Glycosyl transferase family 1" evidence="1">
    <location>
        <begin position="196"/>
        <end position="330"/>
    </location>
</feature>
<dbReference type="Proteomes" id="UP001315967">
    <property type="component" value="Chromosome"/>
</dbReference>
<dbReference type="Gene3D" id="3.40.50.2000">
    <property type="entry name" value="Glycogen Phosphorylase B"/>
    <property type="match status" value="2"/>
</dbReference>
<dbReference type="InterPro" id="IPR050194">
    <property type="entry name" value="Glycosyltransferase_grp1"/>
</dbReference>